<keyword evidence="5" id="KW-1185">Reference proteome</keyword>
<dbReference type="InterPro" id="IPR012675">
    <property type="entry name" value="Beta-grasp_dom_sf"/>
</dbReference>
<name>G4QNL9_GLANF</name>
<dbReference type="RefSeq" id="WP_014110448.1">
    <property type="nucleotide sequence ID" value="NC_016041.1"/>
</dbReference>
<organism evidence="4 5">
    <name type="scientific">Glaciecola nitratireducens (strain JCM 12485 / KCTC 12276 / FR1064)</name>
    <dbReference type="NCBI Taxonomy" id="1085623"/>
    <lineage>
        <taxon>Bacteria</taxon>
        <taxon>Pseudomonadati</taxon>
        <taxon>Pseudomonadota</taxon>
        <taxon>Gammaproteobacteria</taxon>
        <taxon>Alteromonadales</taxon>
        <taxon>Alteromonadaceae</taxon>
        <taxon>Brumicola</taxon>
    </lineage>
</organism>
<evidence type="ECO:0000313" key="4">
    <source>
        <dbReference type="EMBL" id="AEP31577.1"/>
    </source>
</evidence>
<feature type="domain" description="2Fe-2S ferredoxin-type" evidence="3">
    <location>
        <begin position="278"/>
        <end position="372"/>
    </location>
</feature>
<keyword evidence="2" id="KW-0812">Transmembrane</keyword>
<dbReference type="STRING" id="1085623.GNIT_3483"/>
<accession>G4QNL9</accession>
<gene>
    <name evidence="4" type="ordered locus">GNIT_3483</name>
</gene>
<dbReference type="Gene3D" id="3.10.20.30">
    <property type="match status" value="1"/>
</dbReference>
<evidence type="ECO:0000256" key="2">
    <source>
        <dbReference type="SAM" id="Phobius"/>
    </source>
</evidence>
<keyword evidence="2" id="KW-0472">Membrane</keyword>
<dbReference type="Proteomes" id="UP000009282">
    <property type="component" value="Chromosome"/>
</dbReference>
<evidence type="ECO:0000256" key="1">
    <source>
        <dbReference type="ARBA" id="ARBA00023075"/>
    </source>
</evidence>
<evidence type="ECO:0000313" key="5">
    <source>
        <dbReference type="Proteomes" id="UP000009282"/>
    </source>
</evidence>
<dbReference type="AlphaFoldDB" id="G4QNL9"/>
<dbReference type="PROSITE" id="PS51085">
    <property type="entry name" value="2FE2S_FER_2"/>
    <property type="match status" value="1"/>
</dbReference>
<dbReference type="EMBL" id="CP003060">
    <property type="protein sequence ID" value="AEP31577.1"/>
    <property type="molecule type" value="Genomic_DNA"/>
</dbReference>
<proteinExistence type="predicted"/>
<dbReference type="InterPro" id="IPR036010">
    <property type="entry name" value="2Fe-2S_ferredoxin-like_sf"/>
</dbReference>
<evidence type="ECO:0000259" key="3">
    <source>
        <dbReference type="PROSITE" id="PS51085"/>
    </source>
</evidence>
<reference evidence="4 5" key="1">
    <citation type="journal article" date="2011" name="J. Bacteriol.">
        <title>Complete genome sequence of seawater bacterium Glaciecola nitratireducens FR1064T.</title>
        <authorList>
            <person name="Bian F."/>
            <person name="Qin Q.L."/>
            <person name="Xie B.B."/>
            <person name="Shu Y.L."/>
            <person name="Zhang X.Y."/>
            <person name="Yu Y."/>
            <person name="Chen B."/>
            <person name="Chen X.L."/>
            <person name="Zhou B.C."/>
            <person name="Zhang Y.Z."/>
        </authorList>
    </citation>
    <scope>NUCLEOTIDE SEQUENCE [LARGE SCALE GENOMIC DNA]</scope>
    <source>
        <strain evidence="5">JCM 12485 / KCTC 12276 / FR1064</strain>
    </source>
</reference>
<protein>
    <submittedName>
        <fullName evidence="4">Na+-transporting NADH:ubiquinone oxidoreductase, subunit NqrF</fullName>
    </submittedName>
</protein>
<dbReference type="SUPFAM" id="SSF54292">
    <property type="entry name" value="2Fe-2S ferredoxin-like"/>
    <property type="match status" value="1"/>
</dbReference>
<feature type="transmembrane region" description="Helical" evidence="2">
    <location>
        <begin position="241"/>
        <end position="262"/>
    </location>
</feature>
<dbReference type="InterPro" id="IPR001041">
    <property type="entry name" value="2Fe-2S_ferredoxin-type"/>
</dbReference>
<sequence>MMFKRVHKWLSLAVFIQLFIWLGSGFLLGKLDMDKAAGRDTLVRNNPTSFARFYENTDDNSGAVNTPFVSVKSLLKNYPMTSEIELSRLFDQVIYKLKINAGQHDYQASHYKLVDAISGELIDLSAEELAPTDKKLIYQIARFSYKDSAFGSSQTQNPNLSADQSEKMSVAGLLYPPIEDLPRERNAVWQINVDDVSQTSIYIRAQTGDVIAHVNDETRWRDLLLMLHFMDYAEEGSFNNWFIKIFAVMTLLLSGTGAWGLYRLFSDGRIKITWFDRNKMLLVHSEKLPKAVTLSASANSSILDALSASNIEIRSICGGGGLCGTCKFKGEPELLITAADRERLTPDELALGYRLACQHVMKEVSNIELNQH</sequence>
<keyword evidence="2" id="KW-1133">Transmembrane helix</keyword>
<keyword evidence="1 4" id="KW-0830">Ubiquinone</keyword>
<dbReference type="HOGENOM" id="CLU_066006_0_0_6"/>
<dbReference type="Pfam" id="PF00111">
    <property type="entry name" value="Fer2"/>
    <property type="match status" value="1"/>
</dbReference>
<dbReference type="OrthoDB" id="9806195at2"/>
<dbReference type="eggNOG" id="COG3182">
    <property type="taxonomic scope" value="Bacteria"/>
</dbReference>
<dbReference type="KEGG" id="gni:GNIT_3483"/>
<dbReference type="GO" id="GO:0051536">
    <property type="term" value="F:iron-sulfur cluster binding"/>
    <property type="evidence" value="ECO:0007669"/>
    <property type="project" value="InterPro"/>
</dbReference>